<dbReference type="EMBL" id="JBHTKY010000019">
    <property type="protein sequence ID" value="MFD1166472.1"/>
    <property type="molecule type" value="Genomic_DNA"/>
</dbReference>
<proteinExistence type="predicted"/>
<feature type="domain" description="Resolvase HTH" evidence="1">
    <location>
        <begin position="3"/>
        <end position="37"/>
    </location>
</feature>
<sequence>MRQIKQLIRLHREDYPIKTIARHFSISKNTVKSYLKKLTDLNLSLERMLELEDPVLERML</sequence>
<name>A0ABW3RNE2_9SPHI</name>
<organism evidence="2 3">
    <name type="scientific">Sphingobacterium daejeonense</name>
    <dbReference type="NCBI Taxonomy" id="371142"/>
    <lineage>
        <taxon>Bacteria</taxon>
        <taxon>Pseudomonadati</taxon>
        <taxon>Bacteroidota</taxon>
        <taxon>Sphingobacteriia</taxon>
        <taxon>Sphingobacteriales</taxon>
        <taxon>Sphingobacteriaceae</taxon>
        <taxon>Sphingobacterium</taxon>
    </lineage>
</organism>
<dbReference type="Gene3D" id="1.10.10.60">
    <property type="entry name" value="Homeodomain-like"/>
    <property type="match status" value="1"/>
</dbReference>
<dbReference type="Proteomes" id="UP001597205">
    <property type="component" value="Unassembled WGS sequence"/>
</dbReference>
<comment type="caution">
    <text evidence="2">The sequence shown here is derived from an EMBL/GenBank/DDBJ whole genome shotgun (WGS) entry which is preliminary data.</text>
</comment>
<protein>
    <submittedName>
        <fullName evidence="2">Helix-turn-helix domain-containing protein</fullName>
    </submittedName>
</protein>
<accession>A0ABW3RNE2</accession>
<gene>
    <name evidence="2" type="ORF">ACFQ2C_12735</name>
</gene>
<reference evidence="3" key="1">
    <citation type="journal article" date="2019" name="Int. J. Syst. Evol. Microbiol.">
        <title>The Global Catalogue of Microorganisms (GCM) 10K type strain sequencing project: providing services to taxonomists for standard genome sequencing and annotation.</title>
        <authorList>
            <consortium name="The Broad Institute Genomics Platform"/>
            <consortium name="The Broad Institute Genome Sequencing Center for Infectious Disease"/>
            <person name="Wu L."/>
            <person name="Ma J."/>
        </authorList>
    </citation>
    <scope>NUCLEOTIDE SEQUENCE [LARGE SCALE GENOMIC DNA]</scope>
    <source>
        <strain evidence="3">CCUG 52468</strain>
    </source>
</reference>
<evidence type="ECO:0000259" key="1">
    <source>
        <dbReference type="Pfam" id="PF02796"/>
    </source>
</evidence>
<dbReference type="Pfam" id="PF02796">
    <property type="entry name" value="HTH_7"/>
    <property type="match status" value="1"/>
</dbReference>
<dbReference type="RefSeq" id="WP_380897153.1">
    <property type="nucleotide sequence ID" value="NZ_JBHTKY010000019.1"/>
</dbReference>
<evidence type="ECO:0000313" key="3">
    <source>
        <dbReference type="Proteomes" id="UP001597205"/>
    </source>
</evidence>
<keyword evidence="3" id="KW-1185">Reference proteome</keyword>
<dbReference type="InterPro" id="IPR006120">
    <property type="entry name" value="Resolvase_HTH_dom"/>
</dbReference>
<evidence type="ECO:0000313" key="2">
    <source>
        <dbReference type="EMBL" id="MFD1166472.1"/>
    </source>
</evidence>